<name>A0A6J1X7S5_GALME</name>
<sequence length="241" mass="24376">MSRFDKRLYDDHLRLVELEFTKTTSVSSINTHRYQHQTSVVLIRSSFVPEVSQITMNSLVVLLSAVALAAAKPGLLGAGVVSYAAPAVATLPVAVSQQSRIDINSPPVAVRTVAAAAPLAIGAAPLATPLIRSSAIATPIVAPGILGTSALASPALVAPALASPGIALGAPLPATALTSAHLIRKRSAPLLTTPVLSAAPVVSTYSAAPVISSLPAASIVSTPIGLSSPLALSSPLITRAW</sequence>
<evidence type="ECO:0000313" key="1">
    <source>
        <dbReference type="Proteomes" id="UP001652740"/>
    </source>
</evidence>
<dbReference type="KEGG" id="gmw:113521461"/>
<dbReference type="AlphaFoldDB" id="A0A6J1X7S5"/>
<dbReference type="Proteomes" id="UP001652740">
    <property type="component" value="Unplaced"/>
</dbReference>
<dbReference type="GeneID" id="113521461"/>
<keyword evidence="1" id="KW-1185">Reference proteome</keyword>
<accession>A0A6J1X7S5</accession>
<evidence type="ECO:0000313" key="2">
    <source>
        <dbReference type="RefSeq" id="XP_026762790.2"/>
    </source>
</evidence>
<reference evidence="2" key="1">
    <citation type="submission" date="2025-08" db="UniProtKB">
        <authorList>
            <consortium name="RefSeq"/>
        </authorList>
    </citation>
    <scope>IDENTIFICATION</scope>
    <source>
        <tissue evidence="2">Whole larvae</tissue>
    </source>
</reference>
<protein>
    <submittedName>
        <fullName evidence="2">Cuticle protein 16.5-like</fullName>
    </submittedName>
</protein>
<proteinExistence type="predicted"/>
<dbReference type="InParanoid" id="A0A6J1X7S5"/>
<gene>
    <name evidence="2" type="primary">LOC113521461</name>
</gene>
<dbReference type="RefSeq" id="XP_026762790.2">
    <property type="nucleotide sequence ID" value="XM_026906989.3"/>
</dbReference>
<organism evidence="1 2">
    <name type="scientific">Galleria mellonella</name>
    <name type="common">Greater wax moth</name>
    <dbReference type="NCBI Taxonomy" id="7137"/>
    <lineage>
        <taxon>Eukaryota</taxon>
        <taxon>Metazoa</taxon>
        <taxon>Ecdysozoa</taxon>
        <taxon>Arthropoda</taxon>
        <taxon>Hexapoda</taxon>
        <taxon>Insecta</taxon>
        <taxon>Pterygota</taxon>
        <taxon>Neoptera</taxon>
        <taxon>Endopterygota</taxon>
        <taxon>Lepidoptera</taxon>
        <taxon>Glossata</taxon>
        <taxon>Ditrysia</taxon>
        <taxon>Pyraloidea</taxon>
        <taxon>Pyralidae</taxon>
        <taxon>Galleriinae</taxon>
        <taxon>Galleria</taxon>
    </lineage>
</organism>